<dbReference type="SUPFAM" id="SSF140500">
    <property type="entry name" value="BAS1536-like"/>
    <property type="match status" value="1"/>
</dbReference>
<dbReference type="Pfam" id="PF09388">
    <property type="entry name" value="SpoOE-like"/>
    <property type="match status" value="1"/>
</dbReference>
<name>A0ABW5QZ16_9BACL</name>
<proteinExistence type="predicted"/>
<dbReference type="Proteomes" id="UP001597493">
    <property type="component" value="Unassembled WGS sequence"/>
</dbReference>
<evidence type="ECO:0000313" key="1">
    <source>
        <dbReference type="EMBL" id="MFD2661330.1"/>
    </source>
</evidence>
<evidence type="ECO:0000313" key="2">
    <source>
        <dbReference type="Proteomes" id="UP001597493"/>
    </source>
</evidence>
<dbReference type="Gene3D" id="4.10.280.10">
    <property type="entry name" value="Helix-loop-helix DNA-binding domain"/>
    <property type="match status" value="1"/>
</dbReference>
<keyword evidence="2" id="KW-1185">Reference proteome</keyword>
<dbReference type="InterPro" id="IPR037208">
    <property type="entry name" value="Spo0E-like_sf"/>
</dbReference>
<sequence length="53" mass="6199">MEEIHCEINRMRAQMLAAAEKHNMDLLNPEVIYYSQQLDLLIVQAQRLLRSAS</sequence>
<organism evidence="1 2">
    <name type="scientific">Paenibacillus thailandensis</name>
    <dbReference type="NCBI Taxonomy" id="393250"/>
    <lineage>
        <taxon>Bacteria</taxon>
        <taxon>Bacillati</taxon>
        <taxon>Bacillota</taxon>
        <taxon>Bacilli</taxon>
        <taxon>Bacillales</taxon>
        <taxon>Paenibacillaceae</taxon>
        <taxon>Paenibacillus</taxon>
    </lineage>
</organism>
<reference evidence="2" key="1">
    <citation type="journal article" date="2019" name="Int. J. Syst. Evol. Microbiol.">
        <title>The Global Catalogue of Microorganisms (GCM) 10K type strain sequencing project: providing services to taxonomists for standard genome sequencing and annotation.</title>
        <authorList>
            <consortium name="The Broad Institute Genomics Platform"/>
            <consortium name="The Broad Institute Genome Sequencing Center for Infectious Disease"/>
            <person name="Wu L."/>
            <person name="Ma J."/>
        </authorList>
    </citation>
    <scope>NUCLEOTIDE SEQUENCE [LARGE SCALE GENOMIC DNA]</scope>
    <source>
        <strain evidence="2">TISTR 1827</strain>
    </source>
</reference>
<dbReference type="RefSeq" id="WP_379274042.1">
    <property type="nucleotide sequence ID" value="NZ_JBHUGT010000052.1"/>
</dbReference>
<accession>A0ABW5QZ16</accession>
<dbReference type="InterPro" id="IPR036638">
    <property type="entry name" value="HLH_DNA-bd_sf"/>
</dbReference>
<dbReference type="EMBL" id="JBHUMY010000013">
    <property type="protein sequence ID" value="MFD2661330.1"/>
    <property type="molecule type" value="Genomic_DNA"/>
</dbReference>
<dbReference type="InterPro" id="IPR018540">
    <property type="entry name" value="Spo0E-like"/>
</dbReference>
<protein>
    <submittedName>
        <fullName evidence="1">Aspartyl-phosphate phosphatase Spo0E family protein</fullName>
    </submittedName>
</protein>
<gene>
    <name evidence="1" type="ORF">ACFSW5_13835</name>
</gene>
<comment type="caution">
    <text evidence="1">The sequence shown here is derived from an EMBL/GenBank/DDBJ whole genome shotgun (WGS) entry which is preliminary data.</text>
</comment>